<dbReference type="GO" id="GO:0004674">
    <property type="term" value="F:protein serine/threonine kinase activity"/>
    <property type="evidence" value="ECO:0007669"/>
    <property type="project" value="TreeGrafter"/>
</dbReference>
<feature type="compositionally biased region" description="Polar residues" evidence="1">
    <location>
        <begin position="36"/>
        <end position="50"/>
    </location>
</feature>
<protein>
    <submittedName>
        <fullName evidence="3">Kinase-like domain-containing protein</fullName>
    </submittedName>
</protein>
<dbReference type="GO" id="GO:0005524">
    <property type="term" value="F:ATP binding"/>
    <property type="evidence" value="ECO:0007669"/>
    <property type="project" value="InterPro"/>
</dbReference>
<evidence type="ECO:0000256" key="1">
    <source>
        <dbReference type="SAM" id="MobiDB-lite"/>
    </source>
</evidence>
<name>A0A9P6HAQ8_9AGAM</name>
<keyword evidence="4" id="KW-1185">Reference proteome</keyword>
<dbReference type="PANTHER" id="PTHR44329">
    <property type="entry name" value="SERINE/THREONINE-PROTEIN KINASE TNNI3K-RELATED"/>
    <property type="match status" value="1"/>
</dbReference>
<evidence type="ECO:0000313" key="4">
    <source>
        <dbReference type="Proteomes" id="UP000736335"/>
    </source>
</evidence>
<dbReference type="InterPro" id="IPR051681">
    <property type="entry name" value="Ser/Thr_Kinases-Pseudokinases"/>
</dbReference>
<evidence type="ECO:0000259" key="2">
    <source>
        <dbReference type="PROSITE" id="PS50011"/>
    </source>
</evidence>
<evidence type="ECO:0000313" key="3">
    <source>
        <dbReference type="EMBL" id="KAF9782256.1"/>
    </source>
</evidence>
<sequence>MFREFFRRLFSRRPRNHNAARVDDQPDLRGAHRGSPTLSETRSTGSTADNEASRKYLESAQDLRQTVPPTFRWLDQRDMCVEEGTVAGGRHANVLKGRLDGRDVAVKAYRHYMHCFDHDQVRMRCQKETHAHNLLSHRNIVPLVGVYSTQEHPLSLVFDILAEHQDLIAYLRDKPYATKVQLLAEIARGLHHMHAMGVVHGNLERANIVVESDCTPRITGLGSAFVQSPQVNWPEVPPELTRCSAPELVNPGRFGLPRAQITKQSDVYSFGVLAYEVLAGDCVFPHLRADIAAIYAMSSGTRPPRPHDPELSNRFWDMINKCWANEPSERIPIAEVVSALEIELEEARAKLSP</sequence>
<dbReference type="SUPFAM" id="SSF56112">
    <property type="entry name" value="Protein kinase-like (PK-like)"/>
    <property type="match status" value="1"/>
</dbReference>
<dbReference type="Pfam" id="PF07714">
    <property type="entry name" value="PK_Tyr_Ser-Thr"/>
    <property type="match status" value="1"/>
</dbReference>
<proteinExistence type="predicted"/>
<dbReference type="InterPro" id="IPR000719">
    <property type="entry name" value="Prot_kinase_dom"/>
</dbReference>
<keyword evidence="3" id="KW-0808">Transferase</keyword>
<dbReference type="OrthoDB" id="538607at2759"/>
<organism evidence="3 4">
    <name type="scientific">Thelephora terrestris</name>
    <dbReference type="NCBI Taxonomy" id="56493"/>
    <lineage>
        <taxon>Eukaryota</taxon>
        <taxon>Fungi</taxon>
        <taxon>Dikarya</taxon>
        <taxon>Basidiomycota</taxon>
        <taxon>Agaricomycotina</taxon>
        <taxon>Agaricomycetes</taxon>
        <taxon>Thelephorales</taxon>
        <taxon>Thelephoraceae</taxon>
        <taxon>Thelephora</taxon>
    </lineage>
</organism>
<dbReference type="InterPro" id="IPR001245">
    <property type="entry name" value="Ser-Thr/Tyr_kinase_cat_dom"/>
</dbReference>
<reference evidence="3" key="2">
    <citation type="submission" date="2020-11" db="EMBL/GenBank/DDBJ databases">
        <authorList>
            <consortium name="DOE Joint Genome Institute"/>
            <person name="Kuo A."/>
            <person name="Miyauchi S."/>
            <person name="Kiss E."/>
            <person name="Drula E."/>
            <person name="Kohler A."/>
            <person name="Sanchez-Garcia M."/>
            <person name="Andreopoulos B."/>
            <person name="Barry K.W."/>
            <person name="Bonito G."/>
            <person name="Buee M."/>
            <person name="Carver A."/>
            <person name="Chen C."/>
            <person name="Cichocki N."/>
            <person name="Clum A."/>
            <person name="Culley D."/>
            <person name="Crous P.W."/>
            <person name="Fauchery L."/>
            <person name="Girlanda M."/>
            <person name="Hayes R."/>
            <person name="Keri Z."/>
            <person name="Labutti K."/>
            <person name="Lipzen A."/>
            <person name="Lombard V."/>
            <person name="Magnuson J."/>
            <person name="Maillard F."/>
            <person name="Morin E."/>
            <person name="Murat C."/>
            <person name="Nolan M."/>
            <person name="Ohm R."/>
            <person name="Pangilinan J."/>
            <person name="Pereira M."/>
            <person name="Perotto S."/>
            <person name="Peter M."/>
            <person name="Riley R."/>
            <person name="Sitrit Y."/>
            <person name="Stielow B."/>
            <person name="Szollosi G."/>
            <person name="Zifcakova L."/>
            <person name="Stursova M."/>
            <person name="Spatafora J.W."/>
            <person name="Tedersoo L."/>
            <person name="Vaario L.-M."/>
            <person name="Yamada A."/>
            <person name="Yan M."/>
            <person name="Wang P."/>
            <person name="Xu J."/>
            <person name="Bruns T."/>
            <person name="Baldrian P."/>
            <person name="Vilgalys R."/>
            <person name="Henrissat B."/>
            <person name="Grigoriev I.V."/>
            <person name="Hibbett D."/>
            <person name="Nagy L.G."/>
            <person name="Martin F.M."/>
        </authorList>
    </citation>
    <scope>NUCLEOTIDE SEQUENCE</scope>
    <source>
        <strain evidence="3">UH-Tt-Lm1</strain>
    </source>
</reference>
<dbReference type="InterPro" id="IPR011009">
    <property type="entry name" value="Kinase-like_dom_sf"/>
</dbReference>
<feature type="compositionally biased region" description="Basic and acidic residues" evidence="1">
    <location>
        <begin position="20"/>
        <end position="30"/>
    </location>
</feature>
<dbReference type="Proteomes" id="UP000736335">
    <property type="component" value="Unassembled WGS sequence"/>
</dbReference>
<accession>A0A9P6HAQ8</accession>
<dbReference type="EMBL" id="WIUZ02000012">
    <property type="protein sequence ID" value="KAF9782256.1"/>
    <property type="molecule type" value="Genomic_DNA"/>
</dbReference>
<reference evidence="3" key="1">
    <citation type="journal article" date="2020" name="Nat. Commun.">
        <title>Large-scale genome sequencing of mycorrhizal fungi provides insights into the early evolution of symbiotic traits.</title>
        <authorList>
            <person name="Miyauchi S."/>
            <person name="Kiss E."/>
            <person name="Kuo A."/>
            <person name="Drula E."/>
            <person name="Kohler A."/>
            <person name="Sanchez-Garcia M."/>
            <person name="Morin E."/>
            <person name="Andreopoulos B."/>
            <person name="Barry K.W."/>
            <person name="Bonito G."/>
            <person name="Buee M."/>
            <person name="Carver A."/>
            <person name="Chen C."/>
            <person name="Cichocki N."/>
            <person name="Clum A."/>
            <person name="Culley D."/>
            <person name="Crous P.W."/>
            <person name="Fauchery L."/>
            <person name="Girlanda M."/>
            <person name="Hayes R.D."/>
            <person name="Keri Z."/>
            <person name="LaButti K."/>
            <person name="Lipzen A."/>
            <person name="Lombard V."/>
            <person name="Magnuson J."/>
            <person name="Maillard F."/>
            <person name="Murat C."/>
            <person name="Nolan M."/>
            <person name="Ohm R.A."/>
            <person name="Pangilinan J."/>
            <person name="Pereira M.F."/>
            <person name="Perotto S."/>
            <person name="Peter M."/>
            <person name="Pfister S."/>
            <person name="Riley R."/>
            <person name="Sitrit Y."/>
            <person name="Stielow J.B."/>
            <person name="Szollosi G."/>
            <person name="Zifcakova L."/>
            <person name="Stursova M."/>
            <person name="Spatafora J.W."/>
            <person name="Tedersoo L."/>
            <person name="Vaario L.M."/>
            <person name="Yamada A."/>
            <person name="Yan M."/>
            <person name="Wang P."/>
            <person name="Xu J."/>
            <person name="Bruns T."/>
            <person name="Baldrian P."/>
            <person name="Vilgalys R."/>
            <person name="Dunand C."/>
            <person name="Henrissat B."/>
            <person name="Grigoriev I.V."/>
            <person name="Hibbett D."/>
            <person name="Nagy L.G."/>
            <person name="Martin F.M."/>
        </authorList>
    </citation>
    <scope>NUCLEOTIDE SEQUENCE</scope>
    <source>
        <strain evidence="3">UH-Tt-Lm1</strain>
    </source>
</reference>
<feature type="region of interest" description="Disordered" evidence="1">
    <location>
        <begin position="17"/>
        <end position="52"/>
    </location>
</feature>
<dbReference type="AlphaFoldDB" id="A0A9P6HAQ8"/>
<comment type="caution">
    <text evidence="3">The sequence shown here is derived from an EMBL/GenBank/DDBJ whole genome shotgun (WGS) entry which is preliminary data.</text>
</comment>
<dbReference type="PROSITE" id="PS50011">
    <property type="entry name" value="PROTEIN_KINASE_DOM"/>
    <property type="match status" value="1"/>
</dbReference>
<dbReference type="Gene3D" id="1.10.510.10">
    <property type="entry name" value="Transferase(Phosphotransferase) domain 1"/>
    <property type="match status" value="1"/>
</dbReference>
<keyword evidence="3" id="KW-0418">Kinase</keyword>
<gene>
    <name evidence="3" type="ORF">BJ322DRAFT_1022697</name>
</gene>
<feature type="domain" description="Protein kinase" evidence="2">
    <location>
        <begin position="80"/>
        <end position="344"/>
    </location>
</feature>